<accession>A0A9N8E0P4</accession>
<evidence type="ECO:0000313" key="6">
    <source>
        <dbReference type="Proteomes" id="UP001153069"/>
    </source>
</evidence>
<evidence type="ECO:0000256" key="1">
    <source>
        <dbReference type="ARBA" id="ARBA00004123"/>
    </source>
</evidence>
<dbReference type="Pfam" id="PF25088">
    <property type="entry name" value="GPKOW_C"/>
    <property type="match status" value="1"/>
</dbReference>
<feature type="region of interest" description="Disordered" evidence="3">
    <location>
        <begin position="1"/>
        <end position="180"/>
    </location>
</feature>
<dbReference type="Pfam" id="PF12656">
    <property type="entry name" value="G-patch_2"/>
    <property type="match status" value="1"/>
</dbReference>
<feature type="region of interest" description="Disordered" evidence="3">
    <location>
        <begin position="340"/>
        <end position="522"/>
    </location>
</feature>
<dbReference type="PANTHER" id="PTHR15818:SF2">
    <property type="entry name" value="G-PATCH DOMAIN AND KOW MOTIFS-CONTAINING PROTEIN"/>
    <property type="match status" value="1"/>
</dbReference>
<feature type="compositionally biased region" description="Basic and acidic residues" evidence="3">
    <location>
        <begin position="372"/>
        <end position="413"/>
    </location>
</feature>
<sequence>MTNGKVAFSLGGKKKKKTSSSNKEVSARDFGHATEKDDDNGEEIRSFDGTEVRDVKEPLVIPLTQPANTLVDRIRQELQGKQQQRQQQRENNGVKQEDTSDATVKQEGDNGDVKDEEVLEAVLSSANRNNATNGGGQAAGPVISSSDNVTSAARITSNNNNNNNNIKDHLERELEELPDEADDEAYEKIPIDQFGAALLRGMGWNESAEQKPQDSNQMMGSIPRPSRLGLGAIPKAPGGVGNALDMPSVLTGRNKNKKKKLTDNQKRQQEEFEKQRELQKKQDKQQTRQIGSIVYLLDEDNDNDANNNNNTGSRKRKRAKLVQLMGVPGLNMALAQLEGQAEPTSIKKGKLGPLVPRSELAQEPFVLPKPRPPKDDNKRDERSRRDRSPEDRRRRDRSRSTSPDRQRKDDRKSDRKRKERDDDRDRSRSPRDDPKSDRRRDRRDRERDDRDYSRDKKKRRDRDEDDRRRDDKYNGKRRRRDDSGSGSESDRDKRKRKDSRRDEGDKKRSSNSRHDNKSSDSPMWIIPNIRVRVVTEKLGRRYFRQKGVIVDVTRKHGATLRMDMLDGGKDAVLEHVPERYLETALPKSGGNVIVLTGKHKWTKGRLIERNGKTAKGSLQVFEDMSILTLSLDDMAEWCGSLDDDLG</sequence>
<evidence type="ECO:0000313" key="5">
    <source>
        <dbReference type="EMBL" id="CAB9512376.1"/>
    </source>
</evidence>
<dbReference type="GO" id="GO:0000398">
    <property type="term" value="P:mRNA splicing, via spliceosome"/>
    <property type="evidence" value="ECO:0007669"/>
    <property type="project" value="InterPro"/>
</dbReference>
<feature type="compositionally biased region" description="Polar residues" evidence="3">
    <location>
        <begin position="143"/>
        <end position="157"/>
    </location>
</feature>
<comment type="caution">
    <text evidence="5">The sequence shown here is derived from an EMBL/GenBank/DDBJ whole genome shotgun (WGS) entry which is preliminary data.</text>
</comment>
<protein>
    <submittedName>
        <fullName evidence="5">G patch domain and KOW</fullName>
    </submittedName>
</protein>
<reference evidence="5" key="1">
    <citation type="submission" date="2020-06" db="EMBL/GenBank/DDBJ databases">
        <authorList>
            <consortium name="Plant Systems Biology data submission"/>
        </authorList>
    </citation>
    <scope>NUCLEOTIDE SEQUENCE</scope>
    <source>
        <strain evidence="5">D6</strain>
    </source>
</reference>
<dbReference type="InterPro" id="IPR045166">
    <property type="entry name" value="Spp2-like"/>
</dbReference>
<feature type="compositionally biased region" description="Basic and acidic residues" evidence="3">
    <location>
        <begin position="42"/>
        <end position="57"/>
    </location>
</feature>
<feature type="compositionally biased region" description="Basic and acidic residues" evidence="3">
    <location>
        <begin position="261"/>
        <end position="286"/>
    </location>
</feature>
<keyword evidence="2" id="KW-0539">Nucleus</keyword>
<feature type="compositionally biased region" description="Basic and acidic residues" evidence="3">
    <location>
        <begin position="499"/>
        <end position="518"/>
    </location>
</feature>
<feature type="compositionally biased region" description="Basic and acidic residues" evidence="3">
    <location>
        <begin position="461"/>
        <end position="492"/>
    </location>
</feature>
<feature type="compositionally biased region" description="Basic and acidic residues" evidence="3">
    <location>
        <begin position="104"/>
        <end position="113"/>
    </location>
</feature>
<gene>
    <name evidence="5" type="ORF">SEMRO_533_G161610.1</name>
</gene>
<dbReference type="OrthoDB" id="5577072at2759"/>
<proteinExistence type="predicted"/>
<evidence type="ECO:0000256" key="3">
    <source>
        <dbReference type="SAM" id="MobiDB-lite"/>
    </source>
</evidence>
<feature type="compositionally biased region" description="Basic and acidic residues" evidence="3">
    <location>
        <begin position="25"/>
        <end position="35"/>
    </location>
</feature>
<dbReference type="PANTHER" id="PTHR15818">
    <property type="entry name" value="G PATCH AND KOW-CONTAINING"/>
    <property type="match status" value="1"/>
</dbReference>
<organism evidence="5 6">
    <name type="scientific">Seminavis robusta</name>
    <dbReference type="NCBI Taxonomy" id="568900"/>
    <lineage>
        <taxon>Eukaryota</taxon>
        <taxon>Sar</taxon>
        <taxon>Stramenopiles</taxon>
        <taxon>Ochrophyta</taxon>
        <taxon>Bacillariophyta</taxon>
        <taxon>Bacillariophyceae</taxon>
        <taxon>Bacillariophycidae</taxon>
        <taxon>Naviculales</taxon>
        <taxon>Naviculaceae</taxon>
        <taxon>Seminavis</taxon>
    </lineage>
</organism>
<dbReference type="GO" id="GO:0005681">
    <property type="term" value="C:spliceosomal complex"/>
    <property type="evidence" value="ECO:0007669"/>
    <property type="project" value="TreeGrafter"/>
</dbReference>
<dbReference type="AlphaFoldDB" id="A0A9N8E0P4"/>
<dbReference type="InterPro" id="IPR026822">
    <property type="entry name" value="Spp2/MOS2_G-patch"/>
</dbReference>
<feature type="region of interest" description="Disordered" evidence="3">
    <location>
        <begin position="203"/>
        <end position="320"/>
    </location>
</feature>
<name>A0A9N8E0P4_9STRA</name>
<keyword evidence="6" id="KW-1185">Reference proteome</keyword>
<dbReference type="Proteomes" id="UP001153069">
    <property type="component" value="Unassembled WGS sequence"/>
</dbReference>
<feature type="domain" description="Spp2/MOS2 G-patch" evidence="4">
    <location>
        <begin position="178"/>
        <end position="234"/>
    </location>
</feature>
<feature type="compositionally biased region" description="Basic and acidic residues" evidence="3">
    <location>
        <begin position="419"/>
        <end position="454"/>
    </location>
</feature>
<dbReference type="Gene3D" id="2.30.30.140">
    <property type="match status" value="1"/>
</dbReference>
<evidence type="ECO:0000259" key="4">
    <source>
        <dbReference type="Pfam" id="PF12656"/>
    </source>
</evidence>
<dbReference type="EMBL" id="CAICTM010000532">
    <property type="protein sequence ID" value="CAB9512376.1"/>
    <property type="molecule type" value="Genomic_DNA"/>
</dbReference>
<comment type="subcellular location">
    <subcellularLocation>
        <location evidence="1">Nucleus</location>
    </subcellularLocation>
</comment>
<evidence type="ECO:0000256" key="2">
    <source>
        <dbReference type="ARBA" id="ARBA00023242"/>
    </source>
</evidence>